<sequence length="98" mass="11637">MWRCQNLTWFNVRMKFFPYESIHVILNAEFDFFWSLDPFSLDDSLLVPKNFPFPYLNLLQNFHNSGSGACTLTVGFDFLQDHLWLSFHFLPLDMHSGI</sequence>
<reference evidence="1" key="1">
    <citation type="submission" date="2020-05" db="EMBL/GenBank/DDBJ databases">
        <authorList>
            <person name="Rincon C."/>
            <person name="Sanders R I."/>
            <person name="Robbins C."/>
            <person name="Chaturvedi A."/>
        </authorList>
    </citation>
    <scope>NUCLEOTIDE SEQUENCE</scope>
    <source>
        <strain evidence="1">CHB12</strain>
    </source>
</reference>
<evidence type="ECO:0000313" key="2">
    <source>
        <dbReference type="Proteomes" id="UP000684084"/>
    </source>
</evidence>
<name>A0A915YX31_9GLOM</name>
<dbReference type="EMBL" id="CAGKOT010000008">
    <property type="protein sequence ID" value="CAB5351610.1"/>
    <property type="molecule type" value="Genomic_DNA"/>
</dbReference>
<comment type="caution">
    <text evidence="1">The sequence shown here is derived from an EMBL/GenBank/DDBJ whole genome shotgun (WGS) entry which is preliminary data.</text>
</comment>
<dbReference type="Proteomes" id="UP000684084">
    <property type="component" value="Unassembled WGS sequence"/>
</dbReference>
<dbReference type="OrthoDB" id="10359722at2759"/>
<protein>
    <submittedName>
        <fullName evidence="1">Uncharacterized protein</fullName>
    </submittedName>
</protein>
<dbReference type="AlphaFoldDB" id="A0A915YX31"/>
<organism evidence="1 2">
    <name type="scientific">Rhizophagus irregularis</name>
    <dbReference type="NCBI Taxonomy" id="588596"/>
    <lineage>
        <taxon>Eukaryota</taxon>
        <taxon>Fungi</taxon>
        <taxon>Fungi incertae sedis</taxon>
        <taxon>Mucoromycota</taxon>
        <taxon>Glomeromycotina</taxon>
        <taxon>Glomeromycetes</taxon>
        <taxon>Glomerales</taxon>
        <taxon>Glomeraceae</taxon>
        <taxon>Rhizophagus</taxon>
    </lineage>
</organism>
<gene>
    <name evidence="1" type="ORF">CHRIB12_LOCUS5221</name>
</gene>
<accession>A0A915YX31</accession>
<evidence type="ECO:0000313" key="1">
    <source>
        <dbReference type="EMBL" id="CAB5351610.1"/>
    </source>
</evidence>
<proteinExistence type="predicted"/>